<feature type="compositionally biased region" description="Low complexity" evidence="1">
    <location>
        <begin position="49"/>
        <end position="58"/>
    </location>
</feature>
<feature type="region of interest" description="Disordered" evidence="1">
    <location>
        <begin position="70"/>
        <end position="113"/>
    </location>
</feature>
<feature type="region of interest" description="Disordered" evidence="1">
    <location>
        <begin position="359"/>
        <end position="456"/>
    </location>
</feature>
<feature type="compositionally biased region" description="Gly residues" evidence="1">
    <location>
        <begin position="77"/>
        <end position="88"/>
    </location>
</feature>
<feature type="region of interest" description="Disordered" evidence="1">
    <location>
        <begin position="557"/>
        <end position="581"/>
    </location>
</feature>
<sequence length="937" mass="92365">MPSSNLTGSGAVASTTPGDEPPLARSLTVGSLSRPDSAVGSAAGVKSLSPSASAPFVSGPSAAAVVVGGVSRDSGRSSGGCVGGGGVTGSSDSSGCGVAGINHTSRPSSRGPLRPAVVSRALSAWEGSELEVVCLYDSNFQTANLRGQHGPERRVPAPVHIGPLSYLYRRSTQFRTEPSAEDVHDAPAMPPLEEPWARRMAVTAQPSARGGARSTGGGAAPLSASWDAAALSALPSRHALSAGGTAPAGPHSGGFTSSGSVPASPAPHLSSRSARAGADTGAAGGGGGAGPGTGKARYASGSGSAGVPNRRLNLAVDPVMSLRELVEMLEDLQVVPQLASRSDVAQLFAAAHGAATRARGPTAAAAPPSSAASSASSTPRGSSSGTPEGAATDAKASAAAGKARSGPAYASATASSGAKKHKGAAMPATSSRSDPSSKPSSKPSTATTAKLAPSSAITGPPAAICDSITAALAAISNPRNHDGKPFHSRYPSAAHGALCEPAVGKAGAAPLESAAAGAPAGAISRPQVHPDEIRFPAFKDVLVRLAVAMASASAAGGSRTAVSGSGGGGVGGGAAAQPSARDPGGVAAGWGLALSADEAAAAVSRLLGHMRLHRSDMRGLKHRLDLLARTAADHGAKVAANQLLYLAGPSLLPAAAAVAVAAAPPDTSVVRPPPAADGVPIAAGATAGTAYRSPQPWSVLSYTQAPPYLVSVLEREDRDDGDVYRPAWREFGAVALELGPLAPGELRQCRLALHNRGPHTLTVRVDGGGAPFCSLAHQGLASLPPGMPRHVEVTVQLPPDEATPGRELLGELRLYYSSSQDRREREVVVPVYGVVSGQRAGSPTTGRKAPAARSERRSLAAKATAEPVVRAVAAAAAAAAPLTHCGPRRAGSCGGAGVQCVPSAAATASLQLSGRGSGGGGGGLSNTAVSLGGSRML</sequence>
<evidence type="ECO:0000256" key="1">
    <source>
        <dbReference type="SAM" id="MobiDB-lite"/>
    </source>
</evidence>
<dbReference type="GO" id="GO:0006879">
    <property type="term" value="P:intracellular iron ion homeostasis"/>
    <property type="evidence" value="ECO:0007669"/>
    <property type="project" value="TreeGrafter"/>
</dbReference>
<protein>
    <submittedName>
        <fullName evidence="2">Uncharacterized protein</fullName>
    </submittedName>
</protein>
<dbReference type="STRING" id="33097.A0A150GWB2"/>
<accession>A0A150GWB2</accession>
<feature type="region of interest" description="Disordered" evidence="1">
    <location>
        <begin position="241"/>
        <end position="309"/>
    </location>
</feature>
<feature type="compositionally biased region" description="Low complexity" evidence="1">
    <location>
        <begin position="424"/>
        <end position="456"/>
    </location>
</feature>
<organism evidence="2 3">
    <name type="scientific">Gonium pectorale</name>
    <name type="common">Green alga</name>
    <dbReference type="NCBI Taxonomy" id="33097"/>
    <lineage>
        <taxon>Eukaryota</taxon>
        <taxon>Viridiplantae</taxon>
        <taxon>Chlorophyta</taxon>
        <taxon>core chlorophytes</taxon>
        <taxon>Chlorophyceae</taxon>
        <taxon>CS clade</taxon>
        <taxon>Chlamydomonadales</taxon>
        <taxon>Volvocaceae</taxon>
        <taxon>Gonium</taxon>
    </lineage>
</organism>
<dbReference type="OrthoDB" id="551920at2759"/>
<comment type="caution">
    <text evidence="2">The sequence shown here is derived from an EMBL/GenBank/DDBJ whole genome shotgun (WGS) entry which is preliminary data.</text>
</comment>
<dbReference type="AlphaFoldDB" id="A0A150GWB2"/>
<evidence type="ECO:0000313" key="2">
    <source>
        <dbReference type="EMBL" id="KXZ54186.1"/>
    </source>
</evidence>
<dbReference type="Proteomes" id="UP000075714">
    <property type="component" value="Unassembled WGS sequence"/>
</dbReference>
<feature type="compositionally biased region" description="Polar residues" evidence="1">
    <location>
        <begin position="1"/>
        <end position="17"/>
    </location>
</feature>
<feature type="compositionally biased region" description="Gly residues" evidence="1">
    <location>
        <begin position="915"/>
        <end position="924"/>
    </location>
</feature>
<feature type="region of interest" description="Disordered" evidence="1">
    <location>
        <begin position="836"/>
        <end position="857"/>
    </location>
</feature>
<dbReference type="InterPro" id="IPR052505">
    <property type="entry name" value="Fungal_Heme-Binding_RBT5"/>
</dbReference>
<feature type="region of interest" description="Disordered" evidence="1">
    <location>
        <begin position="914"/>
        <end position="937"/>
    </location>
</feature>
<dbReference type="GO" id="GO:0020037">
    <property type="term" value="F:heme binding"/>
    <property type="evidence" value="ECO:0007669"/>
    <property type="project" value="TreeGrafter"/>
</dbReference>
<feature type="compositionally biased region" description="Low complexity" evidence="1">
    <location>
        <begin position="359"/>
        <end position="417"/>
    </location>
</feature>
<keyword evidence="3" id="KW-1185">Reference proteome</keyword>
<dbReference type="PANTHER" id="PTHR35607">
    <property type="entry name" value="GPI-ANCHORED PROTEIN 10"/>
    <property type="match status" value="1"/>
</dbReference>
<dbReference type="GO" id="GO:0005576">
    <property type="term" value="C:extracellular region"/>
    <property type="evidence" value="ECO:0007669"/>
    <property type="project" value="TreeGrafter"/>
</dbReference>
<dbReference type="PANTHER" id="PTHR35607:SF11">
    <property type="entry name" value="CELL WALL PROTEIN 1"/>
    <property type="match status" value="1"/>
</dbReference>
<dbReference type="EMBL" id="LSYV01000006">
    <property type="protein sequence ID" value="KXZ54186.1"/>
    <property type="molecule type" value="Genomic_DNA"/>
</dbReference>
<name>A0A150GWB2_GONPE</name>
<feature type="compositionally biased region" description="Gly residues" evidence="1">
    <location>
        <begin position="564"/>
        <end position="574"/>
    </location>
</feature>
<evidence type="ECO:0000313" key="3">
    <source>
        <dbReference type="Proteomes" id="UP000075714"/>
    </source>
</evidence>
<reference evidence="3" key="1">
    <citation type="journal article" date="2016" name="Nat. Commun.">
        <title>The Gonium pectorale genome demonstrates co-option of cell cycle regulation during the evolution of multicellularity.</title>
        <authorList>
            <person name="Hanschen E.R."/>
            <person name="Marriage T.N."/>
            <person name="Ferris P.J."/>
            <person name="Hamaji T."/>
            <person name="Toyoda A."/>
            <person name="Fujiyama A."/>
            <person name="Neme R."/>
            <person name="Noguchi H."/>
            <person name="Minakuchi Y."/>
            <person name="Suzuki M."/>
            <person name="Kawai-Toyooka H."/>
            <person name="Smith D.R."/>
            <person name="Sparks H."/>
            <person name="Anderson J."/>
            <person name="Bakaric R."/>
            <person name="Luria V."/>
            <person name="Karger A."/>
            <person name="Kirschner M.W."/>
            <person name="Durand P.M."/>
            <person name="Michod R.E."/>
            <person name="Nozaki H."/>
            <person name="Olson B.J."/>
        </authorList>
    </citation>
    <scope>NUCLEOTIDE SEQUENCE [LARGE SCALE GENOMIC DNA]</scope>
    <source>
        <strain evidence="3">NIES-2863</strain>
    </source>
</reference>
<feature type="region of interest" description="Disordered" evidence="1">
    <location>
        <begin position="1"/>
        <end position="58"/>
    </location>
</feature>
<proteinExistence type="predicted"/>
<gene>
    <name evidence="2" type="ORF">GPECTOR_5g281</name>
</gene>
<feature type="compositionally biased region" description="Gly residues" evidence="1">
    <location>
        <begin position="282"/>
        <end position="293"/>
    </location>
</feature>